<dbReference type="Gene3D" id="3.40.50.300">
    <property type="entry name" value="P-loop containing nucleotide triphosphate hydrolases"/>
    <property type="match status" value="1"/>
</dbReference>
<accession>A0A059CXL0</accession>
<dbReference type="InterPro" id="IPR003591">
    <property type="entry name" value="Leu-rich_rpt_typical-subtyp"/>
</dbReference>
<dbReference type="Gramene" id="KCW82901">
    <property type="protein sequence ID" value="KCW82901"/>
    <property type="gene ID" value="EUGRSUZ_C04268"/>
</dbReference>
<dbReference type="Pfam" id="PF23598">
    <property type="entry name" value="LRR_14"/>
    <property type="match status" value="1"/>
</dbReference>
<evidence type="ECO:0000256" key="1">
    <source>
        <dbReference type="ARBA" id="ARBA00022614"/>
    </source>
</evidence>
<dbReference type="GO" id="GO:0051707">
    <property type="term" value="P:response to other organism"/>
    <property type="evidence" value="ECO:0007669"/>
    <property type="project" value="UniProtKB-ARBA"/>
</dbReference>
<dbReference type="SUPFAM" id="SSF52200">
    <property type="entry name" value="Toll/Interleukin receptor TIR domain"/>
    <property type="match status" value="1"/>
</dbReference>
<keyword evidence="1" id="KW-0433">Leucine-rich repeat</keyword>
<protein>
    <recommendedName>
        <fullName evidence="5">TIR domain-containing protein</fullName>
    </recommendedName>
</protein>
<dbReference type="AlphaFoldDB" id="A0A059CXL0"/>
<keyword evidence="3" id="KW-0611">Plant defense</keyword>
<dbReference type="SMART" id="SM00369">
    <property type="entry name" value="LRR_TYP"/>
    <property type="match status" value="6"/>
</dbReference>
<evidence type="ECO:0000256" key="4">
    <source>
        <dbReference type="ARBA" id="ARBA00023027"/>
    </source>
</evidence>
<sequence length="1177" mass="133259">MAVVEVGTAAAEVGMAAAVTEVAQAQAAAVVAATELPPPSSQAPSSISTPPRINYKVFLSFRGPDTRKGFADCLYTRLSNAGIIVFRDDNELDPGEDIPVALVQFIKQSEISIPIISQNYASSKSCLMELAQMVDCKEEDAQLIMPIFYDVSPADLKNQRGRVGESFRHHEDRKIDRKVIDKWKQALGKIAEIKGYDLQNSSKGYGELTEEIVSYVLEVLKMNDLIVRDGLVEMEPHVREVMKKLGVIYVNEQATGVYDKDVRVLGICGMPGIGKTTLAKVVYNKIHHLFQRCSFLSNIRENGASERLKGLQEQLISDLQRKKRQSLGTLDRMTNVIKSSFSGMKVLILLDDVHNFDQIEHLVKDLSWFGPGSRILMTVGNSDVLDGYKDGMADKYEVGEMETHQALKLFHMHAFGGYTREEKDKYDSLSRDIVDTIKGIPLAIELAASYLHKHKGDSQKWLRKLENLKRKPEYRVQKLFELSYGSLDEDTQNIFLDIACFFIGTDERIPPYMWHACDYDLSGIMILRDMSLVKIGENNEIWMHDQLREFGREIVRKEDSYEPHNRSRLWNHKEALSTLKGEQLYFSSSTIKVEALGLTFDKGQGECIGSEGFSRLVHLRFLSLDQATVGGSSHNVLSNLRWLDWQGCSQISELLIFYLEKLVILDLSHSEFTGNSQVWGQILKKAKILQVLNLSSCQSLNAFPDFRALMNLERLVLERCSMLPGFGQLVGNLEKLVSLNLRFCKSVTALPQELCDLKALEELLIDGTAIKEIDFKQASMKELKVLSACQCKSLVHISDSIGQLESLLHLRLDGAAIFSLPVSIGSLKELRSLLLGNCQNLSQLPYSIKNLKSLEVMDLSSTKIARLPRHVEFLENMKVLKMKRTHLREFPKDIKNLKKLEEIDLSQCSNLKGQIHCDIRGFSSLKILRLSSTKISGLPWSDGRFCDQKTVSLVSHLQQLDLSECDRLRALQRLPSSLSILRWGSKKLRTVPDLSYLRNLKELYLGDDLGYPTDPMQKSSSEPPQIGWLIRLENLEILELCLLKITTLPENFSELQLRKLVLHYFDLLDLRQLPSSLSVLCLQHCKIEDSQFSMISGLSELELKHCRLAEIAETISIGDLRRLELLKISDCNVRTLDGLENLTRFRKLTLDNCCSLTGLPDQTNHTFEIDKYNFPEE</sequence>
<dbReference type="SMART" id="SM00255">
    <property type="entry name" value="TIR"/>
    <property type="match status" value="1"/>
</dbReference>
<dbReference type="EMBL" id="KK198755">
    <property type="protein sequence ID" value="KCW82901.1"/>
    <property type="molecule type" value="Genomic_DNA"/>
</dbReference>
<evidence type="ECO:0000259" key="5">
    <source>
        <dbReference type="PROSITE" id="PS50104"/>
    </source>
</evidence>
<dbReference type="Gene3D" id="3.80.10.10">
    <property type="entry name" value="Ribonuclease Inhibitor"/>
    <property type="match status" value="3"/>
</dbReference>
<dbReference type="GO" id="GO:0007165">
    <property type="term" value="P:signal transduction"/>
    <property type="evidence" value="ECO:0007669"/>
    <property type="project" value="InterPro"/>
</dbReference>
<dbReference type="Gene3D" id="3.40.50.10140">
    <property type="entry name" value="Toll/interleukin-1 receptor homology (TIR) domain"/>
    <property type="match status" value="1"/>
</dbReference>
<feature type="domain" description="TIR" evidence="5">
    <location>
        <begin position="53"/>
        <end position="190"/>
    </location>
</feature>
<organism evidence="6">
    <name type="scientific">Eucalyptus grandis</name>
    <name type="common">Flooded gum</name>
    <dbReference type="NCBI Taxonomy" id="71139"/>
    <lineage>
        <taxon>Eukaryota</taxon>
        <taxon>Viridiplantae</taxon>
        <taxon>Streptophyta</taxon>
        <taxon>Embryophyta</taxon>
        <taxon>Tracheophyta</taxon>
        <taxon>Spermatophyta</taxon>
        <taxon>Magnoliopsida</taxon>
        <taxon>eudicotyledons</taxon>
        <taxon>Gunneridae</taxon>
        <taxon>Pentapetalae</taxon>
        <taxon>rosids</taxon>
        <taxon>malvids</taxon>
        <taxon>Myrtales</taxon>
        <taxon>Myrtaceae</taxon>
        <taxon>Myrtoideae</taxon>
        <taxon>Eucalypteae</taxon>
        <taxon>Eucalyptus</taxon>
    </lineage>
</organism>
<dbReference type="PANTHER" id="PTHR11017:SF570">
    <property type="entry name" value="DISEASE RESISTANCE PROTEIN (TIR-NBS CLASS)-RELATED"/>
    <property type="match status" value="1"/>
</dbReference>
<evidence type="ECO:0000256" key="3">
    <source>
        <dbReference type="ARBA" id="ARBA00022821"/>
    </source>
</evidence>
<dbReference type="GO" id="GO:0043531">
    <property type="term" value="F:ADP binding"/>
    <property type="evidence" value="ECO:0007669"/>
    <property type="project" value="InterPro"/>
</dbReference>
<dbReference type="InParanoid" id="A0A059CXL0"/>
<dbReference type="SUPFAM" id="SSF52058">
    <property type="entry name" value="L domain-like"/>
    <property type="match status" value="2"/>
</dbReference>
<dbReference type="Pfam" id="PF23282">
    <property type="entry name" value="WHD_ROQ1"/>
    <property type="match status" value="1"/>
</dbReference>
<dbReference type="GO" id="GO:0006952">
    <property type="term" value="P:defense response"/>
    <property type="evidence" value="ECO:0007669"/>
    <property type="project" value="UniProtKB-KW"/>
</dbReference>
<gene>
    <name evidence="6" type="ORF">EUGRSUZ_C04268</name>
</gene>
<dbReference type="InterPro" id="IPR027417">
    <property type="entry name" value="P-loop_NTPase"/>
</dbReference>
<dbReference type="InterPro" id="IPR002182">
    <property type="entry name" value="NB-ARC"/>
</dbReference>
<dbReference type="PROSITE" id="PS50104">
    <property type="entry name" value="TIR"/>
    <property type="match status" value="1"/>
</dbReference>
<dbReference type="InterPro" id="IPR032675">
    <property type="entry name" value="LRR_dom_sf"/>
</dbReference>
<reference evidence="6" key="1">
    <citation type="submission" date="2013-07" db="EMBL/GenBank/DDBJ databases">
        <title>The genome of Eucalyptus grandis.</title>
        <authorList>
            <person name="Schmutz J."/>
            <person name="Hayes R."/>
            <person name="Myburg A."/>
            <person name="Tuskan G."/>
            <person name="Grattapaglia D."/>
            <person name="Rokhsar D.S."/>
        </authorList>
    </citation>
    <scope>NUCLEOTIDE SEQUENCE</scope>
    <source>
        <tissue evidence="6">Leaf extractions</tissue>
    </source>
</reference>
<dbReference type="InterPro" id="IPR044974">
    <property type="entry name" value="Disease_R_plants"/>
</dbReference>
<evidence type="ECO:0000256" key="2">
    <source>
        <dbReference type="ARBA" id="ARBA00022737"/>
    </source>
</evidence>
<keyword evidence="4" id="KW-0520">NAD</keyword>
<name>A0A059CXL0_EUCGR</name>
<dbReference type="SUPFAM" id="SSF52540">
    <property type="entry name" value="P-loop containing nucleoside triphosphate hydrolases"/>
    <property type="match status" value="1"/>
</dbReference>
<dbReference type="Pfam" id="PF00931">
    <property type="entry name" value="NB-ARC"/>
    <property type="match status" value="1"/>
</dbReference>
<dbReference type="InterPro" id="IPR055414">
    <property type="entry name" value="LRR_R13L4/SHOC2-like"/>
</dbReference>
<dbReference type="FunFam" id="3.40.50.10140:FF:000007">
    <property type="entry name" value="Disease resistance protein (TIR-NBS-LRR class)"/>
    <property type="match status" value="1"/>
</dbReference>
<dbReference type="InterPro" id="IPR058192">
    <property type="entry name" value="WHD_ROQ1-like"/>
</dbReference>
<dbReference type="InterPro" id="IPR035897">
    <property type="entry name" value="Toll_tir_struct_dom_sf"/>
</dbReference>
<proteinExistence type="predicted"/>
<dbReference type="InterPro" id="IPR000157">
    <property type="entry name" value="TIR_dom"/>
</dbReference>
<evidence type="ECO:0000313" key="6">
    <source>
        <dbReference type="EMBL" id="KCW82901.1"/>
    </source>
</evidence>
<dbReference type="PANTHER" id="PTHR11017">
    <property type="entry name" value="LEUCINE-RICH REPEAT-CONTAINING PROTEIN"/>
    <property type="match status" value="1"/>
</dbReference>
<dbReference type="InterPro" id="IPR042197">
    <property type="entry name" value="Apaf_helical"/>
</dbReference>
<dbReference type="Gene3D" id="1.10.8.430">
    <property type="entry name" value="Helical domain of apoptotic protease-activating factors"/>
    <property type="match status" value="1"/>
</dbReference>
<dbReference type="Pfam" id="PF01582">
    <property type="entry name" value="TIR"/>
    <property type="match status" value="1"/>
</dbReference>
<dbReference type="PRINTS" id="PR00364">
    <property type="entry name" value="DISEASERSIST"/>
</dbReference>
<keyword evidence="2" id="KW-0677">Repeat</keyword>